<evidence type="ECO:0000313" key="2">
    <source>
        <dbReference type="EMBL" id="KAL1877916.1"/>
    </source>
</evidence>
<organism evidence="2 3">
    <name type="scientific">Diaporthe australafricana</name>
    <dbReference type="NCBI Taxonomy" id="127596"/>
    <lineage>
        <taxon>Eukaryota</taxon>
        <taxon>Fungi</taxon>
        <taxon>Dikarya</taxon>
        <taxon>Ascomycota</taxon>
        <taxon>Pezizomycotina</taxon>
        <taxon>Sordariomycetes</taxon>
        <taxon>Sordariomycetidae</taxon>
        <taxon>Diaporthales</taxon>
        <taxon>Diaporthaceae</taxon>
        <taxon>Diaporthe</taxon>
    </lineage>
</organism>
<evidence type="ECO:0000256" key="1">
    <source>
        <dbReference type="SAM" id="MobiDB-lite"/>
    </source>
</evidence>
<comment type="caution">
    <text evidence="2">The sequence shown here is derived from an EMBL/GenBank/DDBJ whole genome shotgun (WGS) entry which is preliminary data.</text>
</comment>
<dbReference type="Proteomes" id="UP001583177">
    <property type="component" value="Unassembled WGS sequence"/>
</dbReference>
<feature type="region of interest" description="Disordered" evidence="1">
    <location>
        <begin position="1"/>
        <end position="20"/>
    </location>
</feature>
<reference evidence="2 3" key="1">
    <citation type="journal article" date="2024" name="IMA Fungus">
        <title>IMA Genome - F19 : A genome assembly and annotation guide to empower mycologists, including annotated draft genome sequences of Ceratocystis pirilliformis, Diaporthe australafricana, Fusarium ophioides, Paecilomyces lecythidis, and Sporothrix stenoceras.</title>
        <authorList>
            <person name="Aylward J."/>
            <person name="Wilson A.M."/>
            <person name="Visagie C.M."/>
            <person name="Spraker J."/>
            <person name="Barnes I."/>
            <person name="Buitendag C."/>
            <person name="Ceriani C."/>
            <person name="Del Mar Angel L."/>
            <person name="du Plessis D."/>
            <person name="Fuchs T."/>
            <person name="Gasser K."/>
            <person name="Kramer D."/>
            <person name="Li W."/>
            <person name="Munsamy K."/>
            <person name="Piso A."/>
            <person name="Price J.L."/>
            <person name="Sonnekus B."/>
            <person name="Thomas C."/>
            <person name="van der Nest A."/>
            <person name="van Dijk A."/>
            <person name="van Heerden A."/>
            <person name="van Vuuren N."/>
            <person name="Yilmaz N."/>
            <person name="Duong T.A."/>
            <person name="van der Merwe N.A."/>
            <person name="Wingfield M.J."/>
            <person name="Wingfield B.D."/>
        </authorList>
    </citation>
    <scope>NUCLEOTIDE SEQUENCE [LARGE SCALE GENOMIC DNA]</scope>
    <source>
        <strain evidence="2 3">CMW 18300</strain>
    </source>
</reference>
<gene>
    <name evidence="2" type="ORF">Daus18300_002269</name>
</gene>
<evidence type="ECO:0008006" key="4">
    <source>
        <dbReference type="Google" id="ProtNLM"/>
    </source>
</evidence>
<dbReference type="EMBL" id="JAWRVE010000013">
    <property type="protein sequence ID" value="KAL1877916.1"/>
    <property type="molecule type" value="Genomic_DNA"/>
</dbReference>
<sequence length="460" mass="51319">MPPPDDDQTDHTSESQLEQSDIKIDPDGDLTLVVGKTKTRFLVCSKTLSRSAEFWKRCLYGQFKEAKPAAGQDWVVQFPEDNPTGLHCLLLLVHGLGHTMPEISLQLAFEITIITNKYDMTQVLWAVARSWLQGLQPCRLDEEDDDTLIPQLQWLWVTKELGDHRKHLASFTQLSQMVSTTSDGQGHLLLRPYQPGDTKTLMRSNLKCYDAEKDVMLLLADGIKTARQQGLRAIQDALKKDTKHLRDAIRKFDFSTGCEGASICKGAQTDGGRLLSKEKRLCEYAMQAIVAKASDGPDSVLKPVSRIGMSVENFLASAVCFISRIEKEVAFLSGKKHKNCTPFTGNLPTQRTLMEMVSLDWTLGNFDAFKKQAQISGLEKGDCEGDVDFAVPLALLKRPKFSIPDVALVVDAQWPDVEIDIPFSIPGWKPKESHGYCADTGMIFSVEGNEDDFIYEDATL</sequence>
<evidence type="ECO:0000313" key="3">
    <source>
        <dbReference type="Proteomes" id="UP001583177"/>
    </source>
</evidence>
<protein>
    <recommendedName>
        <fullName evidence="4">BTB domain-containing protein</fullName>
    </recommendedName>
</protein>
<accession>A0ABR3XQB3</accession>
<keyword evidence="3" id="KW-1185">Reference proteome</keyword>
<name>A0ABR3XQB3_9PEZI</name>
<proteinExistence type="predicted"/>